<sequence>MPKYPLIVLLAALGAAPAFATSSLAAEMKPVIDNERVKVWDITESIPAMPDDFVAIDFAKGTAIYGRAGETAGVPGVRTVIIDLKNNPVPPRANNSGYPNAYPRPHIDKLIENDRVIVWHYRWFLNDPTPMHFHDKDVVVTYLEDSPLQSTEPNGKAVVNEYKSGDIRFNKRDRIHTELVVRGSASAVIMELK</sequence>
<dbReference type="EMBL" id="LT670849">
    <property type="protein sequence ID" value="SHN80344.1"/>
    <property type="molecule type" value="Genomic_DNA"/>
</dbReference>
<reference evidence="3" key="1">
    <citation type="submission" date="2016-11" db="EMBL/GenBank/DDBJ databases">
        <authorList>
            <person name="Varghese N."/>
            <person name="Submissions S."/>
        </authorList>
    </citation>
    <scope>NUCLEOTIDE SEQUENCE [LARGE SCALE GENOMIC DNA]</scope>
    <source>
        <strain evidence="3">GAS401</strain>
    </source>
</reference>
<evidence type="ECO:0000313" key="2">
    <source>
        <dbReference type="EMBL" id="SHN80344.1"/>
    </source>
</evidence>
<organism evidence="2 3">
    <name type="scientific">Bradyrhizobium erythrophlei</name>
    <dbReference type="NCBI Taxonomy" id="1437360"/>
    <lineage>
        <taxon>Bacteria</taxon>
        <taxon>Pseudomonadati</taxon>
        <taxon>Pseudomonadota</taxon>
        <taxon>Alphaproteobacteria</taxon>
        <taxon>Hyphomicrobiales</taxon>
        <taxon>Nitrobacteraceae</taxon>
        <taxon>Bradyrhizobium</taxon>
    </lineage>
</organism>
<evidence type="ECO:0000313" key="3">
    <source>
        <dbReference type="Proteomes" id="UP000184096"/>
    </source>
</evidence>
<dbReference type="RefSeq" id="WP_072820834.1">
    <property type="nucleotide sequence ID" value="NZ_LT670849.1"/>
</dbReference>
<feature type="chain" id="PRO_5013246670" evidence="1">
    <location>
        <begin position="21"/>
        <end position="193"/>
    </location>
</feature>
<dbReference type="InterPro" id="IPR014710">
    <property type="entry name" value="RmlC-like_jellyroll"/>
</dbReference>
<evidence type="ECO:0000256" key="1">
    <source>
        <dbReference type="SAM" id="SignalP"/>
    </source>
</evidence>
<gene>
    <name evidence="2" type="ORF">SAMN05444170_4284</name>
</gene>
<proteinExistence type="predicted"/>
<dbReference type="Gene3D" id="2.60.120.10">
    <property type="entry name" value="Jelly Rolls"/>
    <property type="match status" value="1"/>
</dbReference>
<feature type="signal peptide" evidence="1">
    <location>
        <begin position="1"/>
        <end position="20"/>
    </location>
</feature>
<accession>A0A1M7UBL2</accession>
<keyword evidence="3" id="KW-1185">Reference proteome</keyword>
<dbReference type="Proteomes" id="UP000184096">
    <property type="component" value="Chromosome I"/>
</dbReference>
<name>A0A1M7UBL2_9BRAD</name>
<keyword evidence="1" id="KW-0732">Signal</keyword>
<dbReference type="OrthoDB" id="7060081at2"/>
<dbReference type="AlphaFoldDB" id="A0A1M7UBL2"/>
<protein>
    <submittedName>
        <fullName evidence="2">Uncharacterized protein</fullName>
    </submittedName>
</protein>